<dbReference type="Gene3D" id="1.25.40.10">
    <property type="entry name" value="Tetratricopeptide repeat domain"/>
    <property type="match status" value="1"/>
</dbReference>
<organism evidence="1 2">
    <name type="scientific">Tritrichomonas foetus</name>
    <dbReference type="NCBI Taxonomy" id="1144522"/>
    <lineage>
        <taxon>Eukaryota</taxon>
        <taxon>Metamonada</taxon>
        <taxon>Parabasalia</taxon>
        <taxon>Tritrichomonadida</taxon>
        <taxon>Tritrichomonadidae</taxon>
        <taxon>Tritrichomonas</taxon>
    </lineage>
</organism>
<dbReference type="SUPFAM" id="SSF81901">
    <property type="entry name" value="HCP-like"/>
    <property type="match status" value="1"/>
</dbReference>
<evidence type="ECO:0000313" key="2">
    <source>
        <dbReference type="Proteomes" id="UP000179807"/>
    </source>
</evidence>
<dbReference type="AlphaFoldDB" id="A0A1J4KDH8"/>
<keyword evidence="2" id="KW-1185">Reference proteome</keyword>
<dbReference type="InterPro" id="IPR011990">
    <property type="entry name" value="TPR-like_helical_dom_sf"/>
</dbReference>
<name>A0A1J4KDH8_9EUKA</name>
<sequence length="837" mass="96072">MDVPFRVAYAQQSQLGSYANSGEMNKRGIAAQNYLKSEEYDKGFKLALQAKDADEGKYALVICYVNEFGTKSSHSTAAKLLQELFETRHQNAMTFWVWWLQKKGDLEEAYQVTNNVIDSFPFKEMFTIAIEIAKKLDNKNNPYDKLAEITMKSLAAKMPLSDANSLLSKLPFCHLTKDSKSYEIRDYANSLPNEGDLVFPKMWLYDWASELGDLPSSYLWMKLYTVNIKNLSNAKIDVKKLKSMYTLPLLNLLDGDFQKYFMIKAHCAYCHDFDDQIANFFGLPTPDFPDCEPNLPLYFHLSKYPNRIIISLVSDGANPKGTPFNMLCFAICLEHGFGIEKDPSTAISFYIHLSDNYKYQESTLYLGYLAENGILSEHGSIKKAMHYYKACPDSYYANEKVRELSPWVDIDVIKKKEILFQRFTEILCIARELGDQMGKGNVEAIYIAAKWLYFGNNFTIQDKNYAVELILSTSNYKNYPFLISLLGVAAYEETPKARENKFTKKDGKEMIRTAKESSKNSDPFYFDIISNAILLSLYENKIDDVDKLRKLIGSHDTEKTLPPTKYIKHSKDIKGYWPPNNFNPTGNEIDVYFYALMKPTADSHRFDECIAANIPEVITSKLFDHESDAKKIDKELNKMLSNHKNKHAIFEAYTLIQLCKEKKFHKAYSILAKAHFYGTLNGDIIPYIFSSGMLKKIEKHDHGFNYRINPYILKKVDPSVCKNDEDRPSFLGSITFECVPYRDYVKSYGYYQESKKSLTSKRGIAFILMNRKVPASPNEIVDAAKSANMSLGSNSYDKEMVSIAKKHEFFGYGNISPFLMRYFLRSESGSLEDYAKL</sequence>
<dbReference type="Proteomes" id="UP000179807">
    <property type="component" value="Unassembled WGS sequence"/>
</dbReference>
<dbReference type="RefSeq" id="XP_068362631.1">
    <property type="nucleotide sequence ID" value="XM_068491991.1"/>
</dbReference>
<dbReference type="VEuPathDB" id="TrichDB:TRFO_04590"/>
<gene>
    <name evidence="1" type="ORF">TRFO_04590</name>
</gene>
<protein>
    <submittedName>
        <fullName evidence="1">Uncharacterized protein</fullName>
    </submittedName>
</protein>
<accession>A0A1J4KDH8</accession>
<evidence type="ECO:0000313" key="1">
    <source>
        <dbReference type="EMBL" id="OHT09495.1"/>
    </source>
</evidence>
<reference evidence="1" key="1">
    <citation type="submission" date="2016-10" db="EMBL/GenBank/DDBJ databases">
        <authorList>
            <person name="Benchimol M."/>
            <person name="Almeida L.G."/>
            <person name="Vasconcelos A.T."/>
            <person name="Perreira-Neves A."/>
            <person name="Rosa I.A."/>
            <person name="Tasca T."/>
            <person name="Bogo M.R."/>
            <person name="de Souza W."/>
        </authorList>
    </citation>
    <scope>NUCLEOTIDE SEQUENCE [LARGE SCALE GENOMIC DNA]</scope>
    <source>
        <strain evidence="1">K</strain>
    </source>
</reference>
<dbReference type="GeneID" id="94826695"/>
<comment type="caution">
    <text evidence="1">The sequence shown here is derived from an EMBL/GenBank/DDBJ whole genome shotgun (WGS) entry which is preliminary data.</text>
</comment>
<dbReference type="EMBL" id="MLAK01000638">
    <property type="protein sequence ID" value="OHT09495.1"/>
    <property type="molecule type" value="Genomic_DNA"/>
</dbReference>
<proteinExistence type="predicted"/>